<keyword evidence="3" id="KW-1185">Reference proteome</keyword>
<organism>
    <name type="scientific">Ixodes scapularis</name>
    <name type="common">Black-legged tick</name>
    <name type="synonym">Deer tick</name>
    <dbReference type="NCBI Taxonomy" id="6945"/>
    <lineage>
        <taxon>Eukaryota</taxon>
        <taxon>Metazoa</taxon>
        <taxon>Ecdysozoa</taxon>
        <taxon>Arthropoda</taxon>
        <taxon>Chelicerata</taxon>
        <taxon>Arachnida</taxon>
        <taxon>Acari</taxon>
        <taxon>Parasitiformes</taxon>
        <taxon>Ixodida</taxon>
        <taxon>Ixodoidea</taxon>
        <taxon>Ixodidae</taxon>
        <taxon>Ixodinae</taxon>
        <taxon>Ixodes</taxon>
    </lineage>
</organism>
<evidence type="ECO:0000313" key="3">
    <source>
        <dbReference type="Proteomes" id="UP000001555"/>
    </source>
</evidence>
<accession>B7Q8E9</accession>
<evidence type="ECO:0000313" key="2">
    <source>
        <dbReference type="EnsemblMetazoa" id="ISCW010843-PA"/>
    </source>
</evidence>
<dbReference type="VEuPathDB" id="VectorBase:ISCP_014047"/>
<dbReference type="EnsemblMetazoa" id="ISCW010843-RA">
    <property type="protein sequence ID" value="ISCW010843-PA"/>
    <property type="gene ID" value="ISCW010843"/>
</dbReference>
<dbReference type="VEuPathDB" id="VectorBase:ISCI010843"/>
<dbReference type="PaxDb" id="6945-B7Q8E9"/>
<dbReference type="InParanoid" id="B7Q8E9"/>
<protein>
    <submittedName>
        <fullName evidence="1 2">Uncharacterized protein</fullName>
    </submittedName>
</protein>
<gene>
    <name evidence="1" type="ORF">IscW_ISCW010843</name>
</gene>
<dbReference type="VEuPathDB" id="VectorBase:ISCW010843"/>
<dbReference type="EMBL" id="ABJB010883577">
    <property type="status" value="NOT_ANNOTATED_CDS"/>
    <property type="molecule type" value="Genomic_DNA"/>
</dbReference>
<dbReference type="Proteomes" id="UP000001555">
    <property type="component" value="Unassembled WGS sequence"/>
</dbReference>
<dbReference type="HOGENOM" id="CLU_1361784_0_0_1"/>
<reference evidence="1 3" key="1">
    <citation type="submission" date="2008-03" db="EMBL/GenBank/DDBJ databases">
        <title>Annotation of Ixodes scapularis.</title>
        <authorList>
            <consortium name="Ixodes scapularis Genome Project Consortium"/>
            <person name="Caler E."/>
            <person name="Hannick L.I."/>
            <person name="Bidwell S."/>
            <person name="Joardar V."/>
            <person name="Thiagarajan M."/>
            <person name="Amedeo P."/>
            <person name="Galinsky K.J."/>
            <person name="Schobel S."/>
            <person name="Inman J."/>
            <person name="Hostetler J."/>
            <person name="Miller J."/>
            <person name="Hammond M."/>
            <person name="Megy K."/>
            <person name="Lawson D."/>
            <person name="Kodira C."/>
            <person name="Sutton G."/>
            <person name="Meyer J."/>
            <person name="Hill C.A."/>
            <person name="Birren B."/>
            <person name="Nene V."/>
            <person name="Collins F."/>
            <person name="Alarcon-Chaidez F."/>
            <person name="Wikel S."/>
            <person name="Strausberg R."/>
        </authorList>
    </citation>
    <scope>NUCLEOTIDE SEQUENCE [LARGE SCALE GENOMIC DNA]</scope>
    <source>
        <strain evidence="3">Wikel</strain>
        <strain evidence="1">Wikel colony</strain>
    </source>
</reference>
<evidence type="ECO:0000313" key="1">
    <source>
        <dbReference type="EMBL" id="EEC15121.1"/>
    </source>
</evidence>
<proteinExistence type="predicted"/>
<dbReference type="EMBL" id="DS883328">
    <property type="protein sequence ID" value="EEC15121.1"/>
    <property type="molecule type" value="Genomic_DNA"/>
</dbReference>
<name>B7Q8E9_IXOSC</name>
<dbReference type="AlphaFoldDB" id="B7Q8E9"/>
<reference evidence="2" key="2">
    <citation type="submission" date="2020-05" db="UniProtKB">
        <authorList>
            <consortium name="EnsemblMetazoa"/>
        </authorList>
    </citation>
    <scope>IDENTIFICATION</scope>
    <source>
        <strain evidence="2">wikel</strain>
    </source>
</reference>
<sequence length="201" mass="22764">MLKVDTNYNEEAVNVARSSLITCLEKMYWEKYSFMGMVSLLSTCEALVDRLRVKTMVRDVFFSLLSQGIYRAMNMDPTVEGCRRMRTYSCRGNVVIDTSLYPYDNITETTGVACVSEDDLDSRFANRVAVIYAGKYASDYKPVLVNTCLKKIKEFKVANKSGVSNLHNDGGVGANEHTVRSMAEKRRRRLAAVDMNNNIDF</sequence>